<keyword evidence="1" id="KW-0812">Transmembrane</keyword>
<reference evidence="2 3" key="1">
    <citation type="submission" date="2018-08" db="EMBL/GenBank/DDBJ databases">
        <title>Comamonas testosteroni strain SWCO2.</title>
        <authorList>
            <person name="Jiang N."/>
            <person name="Zhang X.Z."/>
        </authorList>
    </citation>
    <scope>NUCLEOTIDE SEQUENCE [LARGE SCALE GENOMIC DNA]</scope>
    <source>
        <strain evidence="2 3">SWCO2</strain>
    </source>
</reference>
<keyword evidence="1" id="KW-0472">Membrane</keyword>
<keyword evidence="3" id="KW-1185">Reference proteome</keyword>
<feature type="transmembrane region" description="Helical" evidence="1">
    <location>
        <begin position="119"/>
        <end position="139"/>
    </location>
</feature>
<gene>
    <name evidence="2" type="ORF">DZC30_03650</name>
</gene>
<organism evidence="2 3">
    <name type="scientific">Comamonas testosteroni</name>
    <name type="common">Pseudomonas testosteroni</name>
    <dbReference type="NCBI Taxonomy" id="285"/>
    <lineage>
        <taxon>Bacteria</taxon>
        <taxon>Pseudomonadati</taxon>
        <taxon>Pseudomonadota</taxon>
        <taxon>Betaproteobacteria</taxon>
        <taxon>Burkholderiales</taxon>
        <taxon>Comamonadaceae</taxon>
        <taxon>Comamonas</taxon>
    </lineage>
</organism>
<feature type="transmembrane region" description="Helical" evidence="1">
    <location>
        <begin position="88"/>
        <end position="107"/>
    </location>
</feature>
<keyword evidence="1" id="KW-1133">Transmembrane helix</keyword>
<evidence type="ECO:0000313" key="2">
    <source>
        <dbReference type="EMBL" id="RGE46328.1"/>
    </source>
</evidence>
<name>A0A373FQ94_COMTE</name>
<sequence>MKASSVRSIALAHAIETAASHEALPTAERCQAITQESLHALGKSGTAKSGRAGFEAFLQERARRIIAAAQLPADVRAMAQQSAGISRWAVIGVLLGAFALGFAGHAITDPHRVDLLSPSLIGIVLWNALVYLILLLSGLRGLLQRESALVQPLAPTQLNAANAAEAGAAPTGWLQKIAAKKSQLTAGTGLRKMVLNFERNWWQLSQRPRRAQWLLSMHLGAAMLALGALASLWVTGLTREYVVGWESTFLSPTAVQSILNVLFSPLKLLGAQGWSLQEVQSLQGWVASGAPVTASGLWPALQRSTTGESWVVNYTLLLLMVVVAPRLLLALWQGLRVYWLNRRMALPLQQPYFQKLQRDWAGRATALLVQPYSLDITPEREAALRTHVAQNYGAGAQLTLLPVLAYGSPLPDADQGHAQQVLLLNLAATPEAEIHGALLAQVLNLWGPQTDVWLWAADFRARNTGAPARVQEREHLWQQFVRDAGLNATLVPGTGV</sequence>
<dbReference type="Proteomes" id="UP000261948">
    <property type="component" value="Unassembled WGS sequence"/>
</dbReference>
<evidence type="ECO:0000256" key="1">
    <source>
        <dbReference type="SAM" id="Phobius"/>
    </source>
</evidence>
<accession>A0A373FQ94</accession>
<dbReference type="OrthoDB" id="4998316at2"/>
<dbReference type="EMBL" id="QURR01000003">
    <property type="protein sequence ID" value="RGE46328.1"/>
    <property type="molecule type" value="Genomic_DNA"/>
</dbReference>
<evidence type="ECO:0000313" key="3">
    <source>
        <dbReference type="Proteomes" id="UP000261948"/>
    </source>
</evidence>
<proteinExistence type="predicted"/>
<comment type="caution">
    <text evidence="2">The sequence shown here is derived from an EMBL/GenBank/DDBJ whole genome shotgun (WGS) entry which is preliminary data.</text>
</comment>
<feature type="transmembrane region" description="Helical" evidence="1">
    <location>
        <begin position="213"/>
        <end position="234"/>
    </location>
</feature>
<dbReference type="Pfam" id="PF11067">
    <property type="entry name" value="DUF2868"/>
    <property type="match status" value="1"/>
</dbReference>
<dbReference type="AlphaFoldDB" id="A0A373FQ94"/>
<dbReference type="InterPro" id="IPR021296">
    <property type="entry name" value="DUF2868"/>
</dbReference>
<feature type="transmembrane region" description="Helical" evidence="1">
    <location>
        <begin position="313"/>
        <end position="335"/>
    </location>
</feature>
<protein>
    <submittedName>
        <fullName evidence="2">DUF2868 domain-containing protein</fullName>
    </submittedName>
</protein>